<accession>R8AW61</accession>
<gene>
    <name evidence="1" type="ORF">MARLIPOL_18070</name>
</gene>
<dbReference type="HOGENOM" id="CLU_796621_0_0_6"/>
<protein>
    <submittedName>
        <fullName evidence="1">Uncharacterized protein</fullName>
    </submittedName>
</protein>
<dbReference type="Proteomes" id="UP000016540">
    <property type="component" value="Unassembled WGS sequence"/>
</dbReference>
<dbReference type="OrthoDB" id="6358750at2"/>
<dbReference type="EMBL" id="ASAD01000029">
    <property type="protein sequence ID" value="EON90565.1"/>
    <property type="molecule type" value="Genomic_DNA"/>
</dbReference>
<sequence>MSKQAGFFLLLATTATSICAELRPISDDQLSEVTGQAFVSIDRQYHPDETDNTSYTRVNLGMDVDIQTNIDTLEIGRYERGGEDAGSSDVLIENFSLGYINNQPYFDRNPEFARQYKPNGSAYAEGEIVPFTLRNPFFEFAFDETSDEVVGVRLGFGEAMGVLSGDIQSLTGNVNIDIVDQGEGLSNANTNGNLFDSIIVALAPYLVGSNAITSRAELVYGAEGDPRLGELDPIRAQYAGVPNGETFVVEDVPFLTRLLIQGAGAFSSSQIEVHGSDVHIIAQDCQVLGIQACFSLTDFKSLPVGELGEINGERAIIGPESGLFLSFQTQDLDWLDDVSKANLTAEDFIRATSGGFFNIPNGSVEFNLNEALGGIERQRVEYIDRGQGLF</sequence>
<name>R8AW61_9GAMM</name>
<organism evidence="1 2">
    <name type="scientific">Marinobacter lipolyticus SM19</name>
    <dbReference type="NCBI Taxonomy" id="1318628"/>
    <lineage>
        <taxon>Bacteria</taxon>
        <taxon>Pseudomonadati</taxon>
        <taxon>Pseudomonadota</taxon>
        <taxon>Gammaproteobacteria</taxon>
        <taxon>Pseudomonadales</taxon>
        <taxon>Marinobacteraceae</taxon>
        <taxon>Marinobacter</taxon>
    </lineage>
</organism>
<dbReference type="eggNOG" id="ENOG50339U3">
    <property type="taxonomic scope" value="Bacteria"/>
</dbReference>
<dbReference type="PATRIC" id="fig|1318628.3.peg.3607"/>
<evidence type="ECO:0000313" key="1">
    <source>
        <dbReference type="EMBL" id="EON90565.1"/>
    </source>
</evidence>
<dbReference type="AlphaFoldDB" id="R8AW61"/>
<dbReference type="RefSeq" id="WP_012139866.1">
    <property type="nucleotide sequence ID" value="NZ_KE007309.1"/>
</dbReference>
<dbReference type="STRING" id="1318628.MARLIPOL_18070"/>
<evidence type="ECO:0000313" key="2">
    <source>
        <dbReference type="Proteomes" id="UP000016540"/>
    </source>
</evidence>
<keyword evidence="2" id="KW-1185">Reference proteome</keyword>
<reference evidence="1 2" key="1">
    <citation type="journal article" date="2013" name="Genome Announc.">
        <title>Draft Genome Sequence of the Moderately Halophilic Bacterium Marinobacter lipolyticus Strain SM19.</title>
        <authorList>
            <person name="Papke R.T."/>
            <person name="de la Haba R.R."/>
            <person name="Infante-Dominguez C."/>
            <person name="Perez D."/>
            <person name="Sanchez-Porro C."/>
            <person name="Lapierre P."/>
            <person name="Ventosa A."/>
        </authorList>
    </citation>
    <scope>NUCLEOTIDE SEQUENCE [LARGE SCALE GENOMIC DNA]</scope>
    <source>
        <strain evidence="1 2">SM19</strain>
    </source>
</reference>
<comment type="caution">
    <text evidence="1">The sequence shown here is derived from an EMBL/GenBank/DDBJ whole genome shotgun (WGS) entry which is preliminary data.</text>
</comment>
<proteinExistence type="predicted"/>